<evidence type="ECO:0000313" key="3">
    <source>
        <dbReference type="EMBL" id="EHR41553.1"/>
    </source>
</evidence>
<dbReference type="STRING" id="1129374.AJE_05936"/>
<dbReference type="AlphaFoldDB" id="H3ZCW4"/>
<name>H3ZCW4_9ALTE</name>
<comment type="caution">
    <text evidence="3">The sequence shown here is derived from an EMBL/GenBank/DDBJ whole genome shotgun (WGS) entry which is preliminary data.</text>
</comment>
<organism evidence="3 4">
    <name type="scientific">Alishewanella jeotgali KCTC 22429</name>
    <dbReference type="NCBI Taxonomy" id="1129374"/>
    <lineage>
        <taxon>Bacteria</taxon>
        <taxon>Pseudomonadati</taxon>
        <taxon>Pseudomonadota</taxon>
        <taxon>Gammaproteobacteria</taxon>
        <taxon>Alteromonadales</taxon>
        <taxon>Alteromonadaceae</taxon>
        <taxon>Alishewanella</taxon>
    </lineage>
</organism>
<feature type="domain" description="DUF4136" evidence="2">
    <location>
        <begin position="34"/>
        <end position="193"/>
    </location>
</feature>
<keyword evidence="1" id="KW-0732">Signal</keyword>
<dbReference type="PROSITE" id="PS51257">
    <property type="entry name" value="PROKAR_LIPOPROTEIN"/>
    <property type="match status" value="1"/>
</dbReference>
<reference evidence="3 4" key="1">
    <citation type="journal article" date="2012" name="J. Bacteriol.">
        <title>Genome Sequence of Extracellular-Protease-Producing Alishewanella jeotgali Isolated from Traditional Korean Fermented Seafood.</title>
        <authorList>
            <person name="Jung J."/>
            <person name="Chun J."/>
            <person name="Park W."/>
        </authorList>
    </citation>
    <scope>NUCLEOTIDE SEQUENCE [LARGE SCALE GENOMIC DNA]</scope>
    <source>
        <strain evidence="3 4">KCTC 22429</strain>
    </source>
</reference>
<protein>
    <recommendedName>
        <fullName evidence="2">DUF4136 domain-containing protein</fullName>
    </recommendedName>
</protein>
<sequence length="196" mass="22287">MAVVMNKQHSSWLWRGILLASALWLTACASGPKVRTDQAPNVDLSSYQTFGFMSELATDRAGYTSLVTQHLKAAITAEMTARGYRLSDEPQLLINFNSNVAQRSEVRSTTSPSLHPYSYYYYRRGLYAPFPYYQTDVETVHYRVGTVNIDLVDASRKQLVWEGIAEGVLSQQDLQQPRESTARVVNHIFQQFPSRR</sequence>
<dbReference type="Gene3D" id="3.30.160.670">
    <property type="match status" value="1"/>
</dbReference>
<keyword evidence="4" id="KW-1185">Reference proteome</keyword>
<feature type="signal peptide" evidence="1">
    <location>
        <begin position="1"/>
        <end position="29"/>
    </location>
</feature>
<dbReference type="EMBL" id="AHTH01000012">
    <property type="protein sequence ID" value="EHR41553.1"/>
    <property type="molecule type" value="Genomic_DNA"/>
</dbReference>
<dbReference type="Pfam" id="PF13590">
    <property type="entry name" value="DUF4136"/>
    <property type="match status" value="1"/>
</dbReference>
<evidence type="ECO:0000313" key="4">
    <source>
        <dbReference type="Proteomes" id="UP000012046"/>
    </source>
</evidence>
<dbReference type="eggNOG" id="ENOG5032YB2">
    <property type="taxonomic scope" value="Bacteria"/>
</dbReference>
<dbReference type="Proteomes" id="UP000012046">
    <property type="component" value="Unassembled WGS sequence"/>
</dbReference>
<feature type="chain" id="PRO_5003591963" description="DUF4136 domain-containing protein" evidence="1">
    <location>
        <begin position="30"/>
        <end position="196"/>
    </location>
</feature>
<gene>
    <name evidence="3" type="ORF">AJE_05936</name>
</gene>
<evidence type="ECO:0000256" key="1">
    <source>
        <dbReference type="SAM" id="SignalP"/>
    </source>
</evidence>
<dbReference type="PATRIC" id="fig|1129374.4.peg.1191"/>
<proteinExistence type="predicted"/>
<dbReference type="InterPro" id="IPR025411">
    <property type="entry name" value="DUF4136"/>
</dbReference>
<evidence type="ECO:0000259" key="2">
    <source>
        <dbReference type="Pfam" id="PF13590"/>
    </source>
</evidence>
<accession>H3ZCW4</accession>